<evidence type="ECO:0000256" key="4">
    <source>
        <dbReference type="ARBA" id="ARBA00023136"/>
    </source>
</evidence>
<evidence type="ECO:0000256" key="1">
    <source>
        <dbReference type="ARBA" id="ARBA00004167"/>
    </source>
</evidence>
<reference evidence="7" key="1">
    <citation type="submission" date="2024-02" db="UniProtKB">
        <authorList>
            <consortium name="WormBaseParasite"/>
        </authorList>
    </citation>
    <scope>IDENTIFICATION</scope>
</reference>
<dbReference type="Pfam" id="PF24413">
    <property type="entry name" value="W02B3_4_N"/>
    <property type="match status" value="1"/>
</dbReference>
<keyword evidence="3" id="KW-1133">Transmembrane helix</keyword>
<dbReference type="InterPro" id="IPR009644">
    <property type="entry name" value="FKTN/MNN4/W02B3.4-1"/>
</dbReference>
<keyword evidence="4" id="KW-0472">Membrane</keyword>
<keyword evidence="2" id="KW-0812">Transmembrane</keyword>
<accession>A0AAF3F1J1</accession>
<evidence type="ECO:0000259" key="5">
    <source>
        <dbReference type="Pfam" id="PF24413"/>
    </source>
</evidence>
<sequence>MPNQLALFCFLFAAVCLLVVFLDCRLNAVFTHLSIQKTRIQIDGSERRENEAKPTECFSTLQTLNISVRSILIDPDALLELSKNCHQELSGKLKLAIDERDFEKFGVSWKIEENIEIWLYRDNPKKDYWQFFDPAKENRSHILPRFLLYSFGNVFLPADIPRFLHLWERSRKVECKNYSFSREARDQRRYIPLGSIVDIARFRDSLYQFGIWGFLNGGTLLGWYRECSIISHTLDIDFAVKVDEFKDDFLQFLKTNPPYLRLKKKIGLKNDSMELNVKTKEYGTSIDLFLMYDDGESSWVAGTDRMTLNKFKYTYPRITDFCSADLLDHAFLIPCEVEKLLEAEYGTNWRMDHPTRLFSWHSSHKNVKRVGRWPSKIRAQVYQVFTDAPITRKSKYPKDLKEQKNRTDWLSLNAI</sequence>
<name>A0AAF3F1J1_9BILA</name>
<dbReference type="GO" id="GO:0016020">
    <property type="term" value="C:membrane"/>
    <property type="evidence" value="ECO:0007669"/>
    <property type="project" value="UniProtKB-SubCell"/>
</dbReference>
<feature type="domain" description="W02B3.4-like N-terminal" evidence="5">
    <location>
        <begin position="56"/>
        <end position="173"/>
    </location>
</feature>
<evidence type="ECO:0000313" key="7">
    <source>
        <dbReference type="WBParaSite" id="MBELARI_LOCUS20389"/>
    </source>
</evidence>
<dbReference type="InterPro" id="IPR057641">
    <property type="entry name" value="W02B3_4_N"/>
</dbReference>
<dbReference type="WBParaSite" id="MBELARI_LOCUS20389">
    <property type="protein sequence ID" value="MBELARI_LOCUS20389"/>
    <property type="gene ID" value="MBELARI_LOCUS20389"/>
</dbReference>
<evidence type="ECO:0000313" key="6">
    <source>
        <dbReference type="Proteomes" id="UP000887575"/>
    </source>
</evidence>
<dbReference type="Proteomes" id="UP000887575">
    <property type="component" value="Unassembled WGS sequence"/>
</dbReference>
<keyword evidence="6" id="KW-1185">Reference proteome</keyword>
<dbReference type="PANTHER" id="PTHR15407">
    <property type="entry name" value="FUKUTIN-RELATED"/>
    <property type="match status" value="1"/>
</dbReference>
<evidence type="ECO:0000256" key="2">
    <source>
        <dbReference type="ARBA" id="ARBA00022692"/>
    </source>
</evidence>
<comment type="subcellular location">
    <subcellularLocation>
        <location evidence="1">Membrane</location>
        <topology evidence="1">Single-pass membrane protein</topology>
    </subcellularLocation>
</comment>
<organism evidence="6 7">
    <name type="scientific">Mesorhabditis belari</name>
    <dbReference type="NCBI Taxonomy" id="2138241"/>
    <lineage>
        <taxon>Eukaryota</taxon>
        <taxon>Metazoa</taxon>
        <taxon>Ecdysozoa</taxon>
        <taxon>Nematoda</taxon>
        <taxon>Chromadorea</taxon>
        <taxon>Rhabditida</taxon>
        <taxon>Rhabditina</taxon>
        <taxon>Rhabditomorpha</taxon>
        <taxon>Rhabditoidea</taxon>
        <taxon>Rhabditidae</taxon>
        <taxon>Mesorhabditinae</taxon>
        <taxon>Mesorhabditis</taxon>
    </lineage>
</organism>
<protein>
    <recommendedName>
        <fullName evidence="5">W02B3.4-like N-terminal domain-containing protein</fullName>
    </recommendedName>
</protein>
<dbReference type="PANTHER" id="PTHR15407:SF28">
    <property type="entry name" value="RIBITOL-5-PHOSPHATE TRANSFERASE FKTN"/>
    <property type="match status" value="1"/>
</dbReference>
<evidence type="ECO:0000256" key="3">
    <source>
        <dbReference type="ARBA" id="ARBA00022989"/>
    </source>
</evidence>
<dbReference type="AlphaFoldDB" id="A0AAF3F1J1"/>
<proteinExistence type="predicted"/>